<keyword evidence="3" id="KW-1185">Reference proteome</keyword>
<comment type="caution">
    <text evidence="2">The sequence shown here is derived from an EMBL/GenBank/DDBJ whole genome shotgun (WGS) entry which is preliminary data.</text>
</comment>
<dbReference type="OrthoDB" id="6091153at2759"/>
<name>A0A9Q1GZ86_HOLLE</name>
<dbReference type="Proteomes" id="UP001152320">
    <property type="component" value="Chromosome 14"/>
</dbReference>
<dbReference type="PANTHER" id="PTHR45823:SF1">
    <property type="entry name" value="T-SNARE COILED-COIL HOMOLOGY DOMAIN-CONTAINING PROTEIN"/>
    <property type="match status" value="1"/>
</dbReference>
<evidence type="ECO:0000256" key="1">
    <source>
        <dbReference type="SAM" id="MobiDB-lite"/>
    </source>
</evidence>
<feature type="region of interest" description="Disordered" evidence="1">
    <location>
        <begin position="1"/>
        <end position="40"/>
    </location>
</feature>
<dbReference type="AlphaFoldDB" id="A0A9Q1GZ86"/>
<sequence length="201" mass="22705">MTHSHPRDENMGSNDSSGMRQQIVGHPTRDPSYPTDRPQRVKAPSFDGNIPWEDYIVQFGLIAELNEWDNKTKALQLAASLKGKAKTVLADLEDSKRRKFDALVDSLERRFGRANQTELFRTLLRNRSRKSGETLPELAHDIQRLLSRAYPGASVEMKKTLAKKVFIDAIGDSNIRWKICQSRPKSLEDAVSIAVELEAST</sequence>
<organism evidence="2 3">
    <name type="scientific">Holothuria leucospilota</name>
    <name type="common">Black long sea cucumber</name>
    <name type="synonym">Mertensiothuria leucospilota</name>
    <dbReference type="NCBI Taxonomy" id="206669"/>
    <lineage>
        <taxon>Eukaryota</taxon>
        <taxon>Metazoa</taxon>
        <taxon>Echinodermata</taxon>
        <taxon>Eleutherozoa</taxon>
        <taxon>Echinozoa</taxon>
        <taxon>Holothuroidea</taxon>
        <taxon>Aspidochirotacea</taxon>
        <taxon>Aspidochirotida</taxon>
        <taxon>Holothuriidae</taxon>
        <taxon>Holothuria</taxon>
    </lineage>
</organism>
<feature type="compositionally biased region" description="Basic and acidic residues" evidence="1">
    <location>
        <begin position="1"/>
        <end position="10"/>
    </location>
</feature>
<accession>A0A9Q1GZ86</accession>
<gene>
    <name evidence="2" type="ORF">HOLleu_29157</name>
</gene>
<feature type="compositionally biased region" description="Polar residues" evidence="1">
    <location>
        <begin position="11"/>
        <end position="20"/>
    </location>
</feature>
<dbReference type="PANTHER" id="PTHR45823">
    <property type="entry name" value="T-SNARE COILED-COIL HOMOLOGY DOMAIN-CONTAINING PROTEIN"/>
    <property type="match status" value="1"/>
</dbReference>
<evidence type="ECO:0000313" key="3">
    <source>
        <dbReference type="Proteomes" id="UP001152320"/>
    </source>
</evidence>
<dbReference type="EMBL" id="JAIZAY010000014">
    <property type="protein sequence ID" value="KAJ8029697.1"/>
    <property type="molecule type" value="Genomic_DNA"/>
</dbReference>
<protein>
    <submittedName>
        <fullName evidence="2">Uncharacterized protein</fullName>
    </submittedName>
</protein>
<proteinExistence type="predicted"/>
<reference evidence="2" key="1">
    <citation type="submission" date="2021-10" db="EMBL/GenBank/DDBJ databases">
        <title>Tropical sea cucumber genome reveals ecological adaptation and Cuvierian tubules defense mechanism.</title>
        <authorList>
            <person name="Chen T."/>
        </authorList>
    </citation>
    <scope>NUCLEOTIDE SEQUENCE</scope>
    <source>
        <strain evidence="2">Nanhai2018</strain>
        <tissue evidence="2">Muscle</tissue>
    </source>
</reference>
<evidence type="ECO:0000313" key="2">
    <source>
        <dbReference type="EMBL" id="KAJ8029697.1"/>
    </source>
</evidence>